<organism evidence="1 2">
    <name type="scientific">Melastoma candidum</name>
    <dbReference type="NCBI Taxonomy" id="119954"/>
    <lineage>
        <taxon>Eukaryota</taxon>
        <taxon>Viridiplantae</taxon>
        <taxon>Streptophyta</taxon>
        <taxon>Embryophyta</taxon>
        <taxon>Tracheophyta</taxon>
        <taxon>Spermatophyta</taxon>
        <taxon>Magnoliopsida</taxon>
        <taxon>eudicotyledons</taxon>
        <taxon>Gunneridae</taxon>
        <taxon>Pentapetalae</taxon>
        <taxon>rosids</taxon>
        <taxon>malvids</taxon>
        <taxon>Myrtales</taxon>
        <taxon>Melastomataceae</taxon>
        <taxon>Melastomatoideae</taxon>
        <taxon>Melastomateae</taxon>
        <taxon>Melastoma</taxon>
    </lineage>
</organism>
<dbReference type="Proteomes" id="UP001057402">
    <property type="component" value="Chromosome 8"/>
</dbReference>
<reference evidence="2" key="1">
    <citation type="journal article" date="2023" name="Front. Plant Sci.">
        <title>Chromosomal-level genome assembly of Melastoma candidum provides insights into trichome evolution.</title>
        <authorList>
            <person name="Zhong Y."/>
            <person name="Wu W."/>
            <person name="Sun C."/>
            <person name="Zou P."/>
            <person name="Liu Y."/>
            <person name="Dai S."/>
            <person name="Zhou R."/>
        </authorList>
    </citation>
    <scope>NUCLEOTIDE SEQUENCE [LARGE SCALE GENOMIC DNA]</scope>
</reference>
<sequence length="121" mass="13604">MFVPITTWYAVGSIHNALVKNDDEYHRSALDYLELQPDLSALTRGANTFRFSNLRITSWIRPLIHDADFGWGRPIFLGPGGIAHKGLSFLLPSPTNDGSFSVAISLQAEHMKVFEKLLYQI</sequence>
<gene>
    <name evidence="1" type="ORF">MLD38_028340</name>
</gene>
<dbReference type="EMBL" id="CM042887">
    <property type="protein sequence ID" value="KAI4330026.1"/>
    <property type="molecule type" value="Genomic_DNA"/>
</dbReference>
<evidence type="ECO:0000313" key="1">
    <source>
        <dbReference type="EMBL" id="KAI4330026.1"/>
    </source>
</evidence>
<evidence type="ECO:0000313" key="2">
    <source>
        <dbReference type="Proteomes" id="UP001057402"/>
    </source>
</evidence>
<proteinExistence type="predicted"/>
<comment type="caution">
    <text evidence="1">The sequence shown here is derived from an EMBL/GenBank/DDBJ whole genome shotgun (WGS) entry which is preliminary data.</text>
</comment>
<keyword evidence="2" id="KW-1185">Reference proteome</keyword>
<name>A0ACB9N2C0_9MYRT</name>
<protein>
    <submittedName>
        <fullName evidence="1">Uncharacterized protein</fullName>
    </submittedName>
</protein>
<accession>A0ACB9N2C0</accession>